<keyword evidence="1" id="KW-0472">Membrane</keyword>
<protein>
    <recommendedName>
        <fullName evidence="3">Steroid 5-alpha reductase C-terminal domain-containing protein</fullName>
    </recommendedName>
</protein>
<dbReference type="Pfam" id="PF06966">
    <property type="entry name" value="DUF1295"/>
    <property type="match status" value="1"/>
</dbReference>
<keyword evidence="1" id="KW-0812">Transmembrane</keyword>
<evidence type="ECO:0008006" key="3">
    <source>
        <dbReference type="Google" id="ProtNLM"/>
    </source>
</evidence>
<feature type="transmembrane region" description="Helical" evidence="1">
    <location>
        <begin position="24"/>
        <end position="41"/>
    </location>
</feature>
<sequence length="162" mass="17639">MLVGLTMPLQPAMAAAGAALNRYDLLAVLLCVVGLCVGLVADNQLFAYMAEPDKPLLLETGLWRYSRHPNHFGEQTWWLGVLCFAVAAEGGVLGFASCGAGCWAVAFGVCFNHPIDTLATLPLIEGRMLRRPERVALYRAYQRRTSLIVPWWVGGDSTAKSD</sequence>
<dbReference type="EMBL" id="HBNR01001574">
    <property type="protein sequence ID" value="CAE4561488.1"/>
    <property type="molecule type" value="Transcribed_RNA"/>
</dbReference>
<gene>
    <name evidence="2" type="ORF">AMON00008_LOCUS1107</name>
</gene>
<evidence type="ECO:0000256" key="1">
    <source>
        <dbReference type="SAM" id="Phobius"/>
    </source>
</evidence>
<dbReference type="GO" id="GO:0016020">
    <property type="term" value="C:membrane"/>
    <property type="evidence" value="ECO:0007669"/>
    <property type="project" value="TreeGrafter"/>
</dbReference>
<feature type="transmembrane region" description="Helical" evidence="1">
    <location>
        <begin position="77"/>
        <end position="97"/>
    </location>
</feature>
<reference evidence="2" key="1">
    <citation type="submission" date="2021-01" db="EMBL/GenBank/DDBJ databases">
        <authorList>
            <person name="Corre E."/>
            <person name="Pelletier E."/>
            <person name="Niang G."/>
            <person name="Scheremetjew M."/>
            <person name="Finn R."/>
            <person name="Kale V."/>
            <person name="Holt S."/>
            <person name="Cochrane G."/>
            <person name="Meng A."/>
            <person name="Brown T."/>
            <person name="Cohen L."/>
        </authorList>
    </citation>
    <scope>NUCLEOTIDE SEQUENCE</scope>
    <source>
        <strain evidence="2">CCMP3105</strain>
    </source>
</reference>
<accession>A0A7S4PTD8</accession>
<dbReference type="PANTHER" id="PTHR32251:SF23">
    <property type="entry name" value="3-OXO-5-ALPHA-STEROID 4-DEHYDROGENASE (DUF1295)"/>
    <property type="match status" value="1"/>
</dbReference>
<organism evidence="2">
    <name type="scientific">Alexandrium monilatum</name>
    <dbReference type="NCBI Taxonomy" id="311494"/>
    <lineage>
        <taxon>Eukaryota</taxon>
        <taxon>Sar</taxon>
        <taxon>Alveolata</taxon>
        <taxon>Dinophyceae</taxon>
        <taxon>Gonyaulacales</taxon>
        <taxon>Pyrocystaceae</taxon>
        <taxon>Alexandrium</taxon>
    </lineage>
</organism>
<dbReference type="Gene3D" id="1.20.120.1630">
    <property type="match status" value="1"/>
</dbReference>
<proteinExistence type="predicted"/>
<evidence type="ECO:0000313" key="2">
    <source>
        <dbReference type="EMBL" id="CAE4561488.1"/>
    </source>
</evidence>
<keyword evidence="1" id="KW-1133">Transmembrane helix</keyword>
<dbReference type="InterPro" id="IPR010721">
    <property type="entry name" value="UstE-like"/>
</dbReference>
<name>A0A7S4PTD8_9DINO</name>
<dbReference type="PANTHER" id="PTHR32251">
    <property type="entry name" value="3-OXO-5-ALPHA-STEROID 4-DEHYDROGENASE"/>
    <property type="match status" value="1"/>
</dbReference>
<dbReference type="AlphaFoldDB" id="A0A7S4PTD8"/>